<dbReference type="RefSeq" id="WP_172357515.1">
    <property type="nucleotide sequence ID" value="NZ_BLLH01000011.1"/>
</dbReference>
<organism evidence="2 3">
    <name type="scientific">Pseudolactococcus insecticola</name>
    <dbReference type="NCBI Taxonomy" id="2709158"/>
    <lineage>
        <taxon>Bacteria</taxon>
        <taxon>Bacillati</taxon>
        <taxon>Bacillota</taxon>
        <taxon>Bacilli</taxon>
        <taxon>Lactobacillales</taxon>
        <taxon>Streptococcaceae</taxon>
        <taxon>Pseudolactococcus</taxon>
    </lineage>
</organism>
<evidence type="ECO:0000313" key="3">
    <source>
        <dbReference type="Proteomes" id="UP000475928"/>
    </source>
</evidence>
<evidence type="ECO:0000256" key="1">
    <source>
        <dbReference type="SAM" id="Coils"/>
    </source>
</evidence>
<sequence length="209" mass="24311">MTDNNNEQKTTAKQIALQIKQIENLNFSSEDLKYHEFAEIKKNKLDKDEITTFKDQVQADYETLENDIYYIRNAFSEEQNLKETAKEEARIAKTEVNERINQLKELSESTQKLVGQNELIVASHAKLEQEKMILEEQNKALIKQLADSENTNNEILDTTDELLVELNENKVMIENQRKTIIKLQNDLAKTKELNNRAKKIIQSLNSVNK</sequence>
<name>A0A6A0B9W1_9LACT</name>
<dbReference type="Proteomes" id="UP000475928">
    <property type="component" value="Unassembled WGS sequence"/>
</dbReference>
<gene>
    <name evidence="2" type="ORF">Hs20B_16390</name>
</gene>
<proteinExistence type="predicted"/>
<keyword evidence="1" id="KW-0175">Coiled coil</keyword>
<evidence type="ECO:0000313" key="2">
    <source>
        <dbReference type="EMBL" id="GFH41241.1"/>
    </source>
</evidence>
<keyword evidence="3" id="KW-1185">Reference proteome</keyword>
<dbReference type="AlphaFoldDB" id="A0A6A0B9W1"/>
<feature type="coiled-coil region" evidence="1">
    <location>
        <begin position="75"/>
        <end position="200"/>
    </location>
</feature>
<comment type="caution">
    <text evidence="2">The sequence shown here is derived from an EMBL/GenBank/DDBJ whole genome shotgun (WGS) entry which is preliminary data.</text>
</comment>
<dbReference type="EMBL" id="BLLH01000011">
    <property type="protein sequence ID" value="GFH41241.1"/>
    <property type="molecule type" value="Genomic_DNA"/>
</dbReference>
<accession>A0A6A0B9W1</accession>
<reference evidence="2 3" key="1">
    <citation type="submission" date="2020-02" db="EMBL/GenBank/DDBJ databases">
        <title>Draft genome sequence of Lactococcus sp. Hs20B0-1.</title>
        <authorList>
            <person name="Noda S."/>
            <person name="Yuki M."/>
            <person name="Ohkuma M."/>
        </authorList>
    </citation>
    <scope>NUCLEOTIDE SEQUENCE [LARGE SCALE GENOMIC DNA]</scope>
    <source>
        <strain evidence="2 3">Hs20B0-1</strain>
    </source>
</reference>
<protein>
    <submittedName>
        <fullName evidence="2">Uncharacterized protein</fullName>
    </submittedName>
</protein>